<feature type="region of interest" description="Disordered" evidence="5">
    <location>
        <begin position="512"/>
        <end position="552"/>
    </location>
</feature>
<evidence type="ECO:0000259" key="8">
    <source>
        <dbReference type="PROSITE" id="PS50847"/>
    </source>
</evidence>
<evidence type="ECO:0000256" key="6">
    <source>
        <dbReference type="SAM" id="Phobius"/>
    </source>
</evidence>
<dbReference type="AlphaFoldDB" id="A0A6N9HA51"/>
<feature type="chain" id="PRO_5039722240" evidence="7">
    <location>
        <begin position="27"/>
        <end position="717"/>
    </location>
</feature>
<dbReference type="GO" id="GO:0006508">
    <property type="term" value="P:proteolysis"/>
    <property type="evidence" value="ECO:0007669"/>
    <property type="project" value="UniProtKB-KW"/>
</dbReference>
<keyword evidence="10" id="KW-1185">Reference proteome</keyword>
<feature type="compositionally biased region" description="Low complexity" evidence="5">
    <location>
        <begin position="526"/>
        <end position="550"/>
    </location>
</feature>
<feature type="region of interest" description="Disordered" evidence="5">
    <location>
        <begin position="30"/>
        <end position="55"/>
    </location>
</feature>
<accession>A0A6N9HA51</accession>
<evidence type="ECO:0000256" key="7">
    <source>
        <dbReference type="SAM" id="SignalP"/>
    </source>
</evidence>
<feature type="region of interest" description="Disordered" evidence="5">
    <location>
        <begin position="389"/>
        <end position="472"/>
    </location>
</feature>
<gene>
    <name evidence="9" type="ORF">GSY69_10560</name>
</gene>
<protein>
    <submittedName>
        <fullName evidence="9">Trypsin-like serine protease</fullName>
    </submittedName>
</protein>
<dbReference type="InterPro" id="IPR019931">
    <property type="entry name" value="LPXTG_anchor"/>
</dbReference>
<dbReference type="NCBIfam" id="TIGR01167">
    <property type="entry name" value="LPXTG_anchor"/>
    <property type="match status" value="1"/>
</dbReference>
<dbReference type="PROSITE" id="PS50847">
    <property type="entry name" value="GRAM_POS_ANCHORING"/>
    <property type="match status" value="1"/>
</dbReference>
<dbReference type="InterPro" id="IPR009003">
    <property type="entry name" value="Peptidase_S1_PA"/>
</dbReference>
<organism evidence="9 10">
    <name type="scientific">Brevibacterium rongguiense</name>
    <dbReference type="NCBI Taxonomy" id="2695267"/>
    <lineage>
        <taxon>Bacteria</taxon>
        <taxon>Bacillati</taxon>
        <taxon>Actinomycetota</taxon>
        <taxon>Actinomycetes</taxon>
        <taxon>Micrococcales</taxon>
        <taxon>Brevibacteriaceae</taxon>
        <taxon>Brevibacterium</taxon>
    </lineage>
</organism>
<name>A0A6N9HA51_9MICO</name>
<dbReference type="Pfam" id="PF00746">
    <property type="entry name" value="Gram_pos_anchor"/>
    <property type="match status" value="1"/>
</dbReference>
<dbReference type="SUPFAM" id="SSF50494">
    <property type="entry name" value="Trypsin-like serine proteases"/>
    <property type="match status" value="1"/>
</dbReference>
<keyword evidence="6" id="KW-1133">Transmembrane helix</keyword>
<dbReference type="Gene3D" id="2.40.10.10">
    <property type="entry name" value="Trypsin-like serine proteases"/>
    <property type="match status" value="1"/>
</dbReference>
<feature type="signal peptide" evidence="7">
    <location>
        <begin position="1"/>
        <end position="26"/>
    </location>
</feature>
<evidence type="ECO:0000256" key="2">
    <source>
        <dbReference type="ARBA" id="ARBA00022525"/>
    </source>
</evidence>
<comment type="caution">
    <text evidence="9">The sequence shown here is derived from an EMBL/GenBank/DDBJ whole genome shotgun (WGS) entry which is preliminary data.</text>
</comment>
<reference evidence="9 10" key="1">
    <citation type="submission" date="2020-01" db="EMBL/GenBank/DDBJ databases">
        <authorList>
            <person name="Deng T."/>
        </authorList>
    </citation>
    <scope>NUCLEOTIDE SEQUENCE [LARGE SCALE GENOMIC DNA]</scope>
    <source>
        <strain evidence="9 10">5221</strain>
    </source>
</reference>
<keyword evidence="6" id="KW-0472">Membrane</keyword>
<dbReference type="InterPro" id="IPR043504">
    <property type="entry name" value="Peptidase_S1_PA_chymotrypsin"/>
</dbReference>
<feature type="transmembrane region" description="Helical" evidence="6">
    <location>
        <begin position="690"/>
        <end position="711"/>
    </location>
</feature>
<evidence type="ECO:0000256" key="4">
    <source>
        <dbReference type="ARBA" id="ARBA00023088"/>
    </source>
</evidence>
<keyword evidence="9" id="KW-0645">Protease</keyword>
<feature type="domain" description="Gram-positive cocci surface proteins LPxTG" evidence="8">
    <location>
        <begin position="683"/>
        <end position="717"/>
    </location>
</feature>
<dbReference type="Proteomes" id="UP000469215">
    <property type="component" value="Unassembled WGS sequence"/>
</dbReference>
<keyword evidence="4" id="KW-0572">Peptidoglycan-anchor</keyword>
<evidence type="ECO:0000256" key="1">
    <source>
        <dbReference type="ARBA" id="ARBA00022512"/>
    </source>
</evidence>
<dbReference type="InterPro" id="IPR001254">
    <property type="entry name" value="Trypsin_dom"/>
</dbReference>
<evidence type="ECO:0000313" key="9">
    <source>
        <dbReference type="EMBL" id="MYM20392.1"/>
    </source>
</evidence>
<keyword evidence="9" id="KW-0378">Hydrolase</keyword>
<feature type="compositionally biased region" description="Low complexity" evidence="5">
    <location>
        <begin position="396"/>
        <end position="431"/>
    </location>
</feature>
<feature type="region of interest" description="Disordered" evidence="5">
    <location>
        <begin position="664"/>
        <end position="687"/>
    </location>
</feature>
<dbReference type="RefSeq" id="WP_160953811.1">
    <property type="nucleotide sequence ID" value="NZ_WWEQ01000050.1"/>
</dbReference>
<sequence>MSATRAQRFTSLGAAAVLGFGGVALAAPAASAAPSEAPKSDQKPQAKPSQATASFAEVKAEAEATFKQDPTIQGFGQAQNGKPVVVKLKGKGVSAASAGLIKDNKIQTIELKAPLTARAGSPGTTVGGGGYAAGTSASATSVRGYCSIGFASLSSSDFSPQAVSAGHCTGVAPNAKADITTGKAMSVFETLASGDGAYTGKPTDTSTARLAPKGFTGKVVDYRFGKPGQTKAARNGEEKKTSTDFSLIALAKGTPVVPRITQWDEAGAKKNDLLTKTRNVTGIATAKNGEKIARSGRTTGYKTGKVIMTSGWVDVSGRKVYGFGTDALSDHGDSGGPFVNSRGNALGVLSGGGEQSNGTPFSFAADLSNDLNQMKNKTRVLVAKTIGYKTPSGKLPASPKPTTAAPTTAAPTATDSASATPSSSAPATQTPAPKPAAPEGSIKPGGKVSGTGATGFTGGTFVDSKGKKHKVEVKGDKWSFTAEKTEGTVTGKVYLTTKYTVTRGTTVKYITSKLAEDPKPEPSTPAPTKSPSKSPSKKPTSTAPAPAQAKLAVQPRTIGLDKFVGNGDKDKKVGVTIALTGAKPGSKATITTSKDGISAKKETATVAKDGTVSTRVWGLASASDKKVYLGKYDVKANFESNATKAKSTTAQGATALNSSFKVVADDQGNGGSNDDGNKGNGDLPRTGSEVGVALAAAAGLLALGAGLVLTVRRRTRR</sequence>
<dbReference type="EMBL" id="WWEQ01000050">
    <property type="protein sequence ID" value="MYM20392.1"/>
    <property type="molecule type" value="Genomic_DNA"/>
</dbReference>
<evidence type="ECO:0000256" key="3">
    <source>
        <dbReference type="ARBA" id="ARBA00022729"/>
    </source>
</evidence>
<evidence type="ECO:0000313" key="10">
    <source>
        <dbReference type="Proteomes" id="UP000469215"/>
    </source>
</evidence>
<keyword evidence="1" id="KW-0134">Cell wall</keyword>
<evidence type="ECO:0000256" key="5">
    <source>
        <dbReference type="SAM" id="MobiDB-lite"/>
    </source>
</evidence>
<dbReference type="GO" id="GO:0004252">
    <property type="term" value="F:serine-type endopeptidase activity"/>
    <property type="evidence" value="ECO:0007669"/>
    <property type="project" value="InterPro"/>
</dbReference>
<keyword evidence="3 7" id="KW-0732">Signal</keyword>
<keyword evidence="6" id="KW-0812">Transmembrane</keyword>
<proteinExistence type="predicted"/>
<feature type="compositionally biased region" description="Gly residues" evidence="5">
    <location>
        <begin position="447"/>
        <end position="458"/>
    </location>
</feature>
<dbReference type="Pfam" id="PF00089">
    <property type="entry name" value="Trypsin"/>
    <property type="match status" value="1"/>
</dbReference>
<keyword evidence="2" id="KW-0964">Secreted</keyword>